<dbReference type="InterPro" id="IPR015815">
    <property type="entry name" value="HIBADH-related"/>
</dbReference>
<dbReference type="InterPro" id="IPR036291">
    <property type="entry name" value="NAD(P)-bd_dom_sf"/>
</dbReference>
<evidence type="ECO:0000256" key="1">
    <source>
        <dbReference type="ARBA" id="ARBA00023002"/>
    </source>
</evidence>
<evidence type="ECO:0000313" key="6">
    <source>
        <dbReference type="Proteomes" id="UP000313645"/>
    </source>
</evidence>
<protein>
    <submittedName>
        <fullName evidence="5">NAD(P)-dependent oxidoreductase</fullName>
    </submittedName>
</protein>
<dbReference type="PANTHER" id="PTHR43580:SF2">
    <property type="entry name" value="CYTOKINE-LIKE NUCLEAR FACTOR N-PAC"/>
    <property type="match status" value="1"/>
</dbReference>
<dbReference type="InterPro" id="IPR029154">
    <property type="entry name" value="HIBADH-like_NADP-bd"/>
</dbReference>
<organism evidence="5 6">
    <name type="scientific">Marinobacter halodurans</name>
    <dbReference type="NCBI Taxonomy" id="2528979"/>
    <lineage>
        <taxon>Bacteria</taxon>
        <taxon>Pseudomonadati</taxon>
        <taxon>Pseudomonadota</taxon>
        <taxon>Gammaproteobacteria</taxon>
        <taxon>Pseudomonadales</taxon>
        <taxon>Marinobacteraceae</taxon>
        <taxon>Marinobacter</taxon>
    </lineage>
</organism>
<sequence>MNVTFIGLGIMGQNMARNLLPHVQLTVFNRSPQPVEALVAEGARAASSLSDAVAKADVVFTMLASPEVVAAQAFGDEGFLQAMPNDSLWVNCSTVNPSFSRDAAQAARAAGIRFLDAPVAGTRKPAEDGTLTFLVGGSDADLNQVRPLLEHMGDKIVHTGRQGQGSAFKMLINAQLAQSMAVFAETALLGEKLGFSREMLMDTLPNLPVSAPFLAGKAELIRHGQFEPQFPLELMLKDLHLLEQTAYEHQQPLFMSSVAKALYASADAAGHGRDDFSALHAFLETHSQG</sequence>
<accession>A0ABY1ZG53</accession>
<dbReference type="InterPro" id="IPR002204">
    <property type="entry name" value="3-OH-isobutyrate_DH-rel_CS"/>
</dbReference>
<dbReference type="Proteomes" id="UP000313645">
    <property type="component" value="Unassembled WGS sequence"/>
</dbReference>
<dbReference type="InterPro" id="IPR051265">
    <property type="entry name" value="HIBADH-related_NP60_sf"/>
</dbReference>
<dbReference type="Gene3D" id="3.40.50.720">
    <property type="entry name" value="NAD(P)-binding Rossmann-like Domain"/>
    <property type="match status" value="1"/>
</dbReference>
<dbReference type="RefSeq" id="WP_131483311.1">
    <property type="nucleotide sequence ID" value="NZ_SJDL01000034.1"/>
</dbReference>
<dbReference type="EMBL" id="SJDL01000034">
    <property type="protein sequence ID" value="TBW50575.1"/>
    <property type="molecule type" value="Genomic_DNA"/>
</dbReference>
<proteinExistence type="predicted"/>
<evidence type="ECO:0000259" key="3">
    <source>
        <dbReference type="Pfam" id="PF03446"/>
    </source>
</evidence>
<dbReference type="PROSITE" id="PS00895">
    <property type="entry name" value="3_HYDROXYISOBUT_DH"/>
    <property type="match status" value="1"/>
</dbReference>
<dbReference type="PANTHER" id="PTHR43580">
    <property type="entry name" value="OXIDOREDUCTASE GLYR1-RELATED"/>
    <property type="match status" value="1"/>
</dbReference>
<feature type="domain" description="3-hydroxyisobutyrate dehydrogenase-like NAD-binding" evidence="4">
    <location>
        <begin position="163"/>
        <end position="280"/>
    </location>
</feature>
<reference evidence="5 6" key="1">
    <citation type="submission" date="2019-02" db="EMBL/GenBank/DDBJ databases">
        <title>Marinobacter halodurans sp. nov., a marine bacterium isolated from sea tidal flat.</title>
        <authorList>
            <person name="Yoo Y."/>
            <person name="Lee D.W."/>
            <person name="Kim B.S."/>
            <person name="Kim J.-J."/>
        </authorList>
    </citation>
    <scope>NUCLEOTIDE SEQUENCE [LARGE SCALE GENOMIC DNA]</scope>
    <source>
        <strain evidence="5 6">YJ-S3-2</strain>
    </source>
</reference>
<dbReference type="InterPro" id="IPR008927">
    <property type="entry name" value="6-PGluconate_DH-like_C_sf"/>
</dbReference>
<dbReference type="SUPFAM" id="SSF51735">
    <property type="entry name" value="NAD(P)-binding Rossmann-fold domains"/>
    <property type="match status" value="1"/>
</dbReference>
<dbReference type="Gene3D" id="1.10.1040.10">
    <property type="entry name" value="N-(1-d-carboxylethyl)-l-norvaline Dehydrogenase, domain 2"/>
    <property type="match status" value="1"/>
</dbReference>
<dbReference type="SUPFAM" id="SSF48179">
    <property type="entry name" value="6-phosphogluconate dehydrogenase C-terminal domain-like"/>
    <property type="match status" value="1"/>
</dbReference>
<evidence type="ECO:0000259" key="4">
    <source>
        <dbReference type="Pfam" id="PF14833"/>
    </source>
</evidence>
<dbReference type="InterPro" id="IPR006115">
    <property type="entry name" value="6PGDH_NADP-bd"/>
</dbReference>
<dbReference type="Pfam" id="PF14833">
    <property type="entry name" value="NAD_binding_11"/>
    <property type="match status" value="1"/>
</dbReference>
<keyword evidence="1" id="KW-0560">Oxidoreductase</keyword>
<keyword evidence="6" id="KW-1185">Reference proteome</keyword>
<dbReference type="Pfam" id="PF03446">
    <property type="entry name" value="NAD_binding_2"/>
    <property type="match status" value="1"/>
</dbReference>
<dbReference type="PIRSF" id="PIRSF000103">
    <property type="entry name" value="HIBADH"/>
    <property type="match status" value="1"/>
</dbReference>
<feature type="domain" description="6-phosphogluconate dehydrogenase NADP-binding" evidence="3">
    <location>
        <begin position="3"/>
        <end position="160"/>
    </location>
</feature>
<comment type="caution">
    <text evidence="5">The sequence shown here is derived from an EMBL/GenBank/DDBJ whole genome shotgun (WGS) entry which is preliminary data.</text>
</comment>
<evidence type="ECO:0000313" key="5">
    <source>
        <dbReference type="EMBL" id="TBW50575.1"/>
    </source>
</evidence>
<evidence type="ECO:0000256" key="2">
    <source>
        <dbReference type="ARBA" id="ARBA00023027"/>
    </source>
</evidence>
<keyword evidence="2" id="KW-0520">NAD</keyword>
<dbReference type="InterPro" id="IPR013328">
    <property type="entry name" value="6PGD_dom2"/>
</dbReference>
<gene>
    <name evidence="5" type="ORF">EZI54_18215</name>
</gene>
<name>A0ABY1ZG53_9GAMM</name>